<keyword evidence="1" id="KW-0812">Transmembrane</keyword>
<dbReference type="Proteomes" id="UP001501638">
    <property type="component" value="Unassembled WGS sequence"/>
</dbReference>
<feature type="transmembrane region" description="Helical" evidence="1">
    <location>
        <begin position="82"/>
        <end position="102"/>
    </location>
</feature>
<gene>
    <name evidence="2" type="ORF">GCM10010405_46120</name>
</gene>
<keyword evidence="3" id="KW-1185">Reference proteome</keyword>
<feature type="transmembrane region" description="Helical" evidence="1">
    <location>
        <begin position="108"/>
        <end position="127"/>
    </location>
</feature>
<comment type="caution">
    <text evidence="2">The sequence shown here is derived from an EMBL/GenBank/DDBJ whole genome shotgun (WGS) entry which is preliminary data.</text>
</comment>
<accession>A0ABN3KEJ5</accession>
<dbReference type="EMBL" id="BAAASZ010000031">
    <property type="protein sequence ID" value="GAA2456858.1"/>
    <property type="molecule type" value="Genomic_DNA"/>
</dbReference>
<dbReference type="RefSeq" id="WP_344326629.1">
    <property type="nucleotide sequence ID" value="NZ_BAAASZ010000031.1"/>
</dbReference>
<keyword evidence="1" id="KW-0472">Membrane</keyword>
<evidence type="ECO:0000256" key="1">
    <source>
        <dbReference type="SAM" id="Phobius"/>
    </source>
</evidence>
<keyword evidence="1" id="KW-1133">Transmembrane helix</keyword>
<evidence type="ECO:0000313" key="2">
    <source>
        <dbReference type="EMBL" id="GAA2456858.1"/>
    </source>
</evidence>
<reference evidence="2 3" key="1">
    <citation type="journal article" date="2019" name="Int. J. Syst. Evol. Microbiol.">
        <title>The Global Catalogue of Microorganisms (GCM) 10K type strain sequencing project: providing services to taxonomists for standard genome sequencing and annotation.</title>
        <authorList>
            <consortium name="The Broad Institute Genomics Platform"/>
            <consortium name="The Broad Institute Genome Sequencing Center for Infectious Disease"/>
            <person name="Wu L."/>
            <person name="Ma J."/>
        </authorList>
    </citation>
    <scope>NUCLEOTIDE SEQUENCE [LARGE SCALE GENOMIC DNA]</scope>
    <source>
        <strain evidence="2 3">JCM 6305</strain>
    </source>
</reference>
<feature type="transmembrane region" description="Helical" evidence="1">
    <location>
        <begin position="17"/>
        <end position="36"/>
    </location>
</feature>
<proteinExistence type="predicted"/>
<evidence type="ECO:0000313" key="3">
    <source>
        <dbReference type="Proteomes" id="UP001501638"/>
    </source>
</evidence>
<name>A0ABN3KEJ5_9ACTN</name>
<protein>
    <recommendedName>
        <fullName evidence="4">Integral membrane protein</fullName>
    </recommendedName>
</protein>
<evidence type="ECO:0008006" key="4">
    <source>
        <dbReference type="Google" id="ProtNLM"/>
    </source>
</evidence>
<organism evidence="2 3">
    <name type="scientific">Streptomyces macrosporus</name>
    <dbReference type="NCBI Taxonomy" id="44032"/>
    <lineage>
        <taxon>Bacteria</taxon>
        <taxon>Bacillati</taxon>
        <taxon>Actinomycetota</taxon>
        <taxon>Actinomycetes</taxon>
        <taxon>Kitasatosporales</taxon>
        <taxon>Streptomycetaceae</taxon>
        <taxon>Streptomyces</taxon>
    </lineage>
</organism>
<sequence length="149" mass="16328">MGCRAARRLRVCLGRRGTALVILGTGKMAYGAGFLVDPPSPHGLDLLTRFCDLTHWSWLWIACGAVTLASAFVPVGRDRWGFVAALVPPVVWGTAYLTAFLSGTYSRGVWLALWYATSHVMLIVWASRVPEFEEPHRTTARRGADGRPG</sequence>
<feature type="transmembrane region" description="Helical" evidence="1">
    <location>
        <begin position="56"/>
        <end position="75"/>
    </location>
</feature>